<dbReference type="GO" id="GO:0005743">
    <property type="term" value="C:mitochondrial inner membrane"/>
    <property type="evidence" value="ECO:0007669"/>
    <property type="project" value="UniProtKB-SubCell"/>
</dbReference>
<dbReference type="Gene3D" id="1.10.287.810">
    <property type="entry name" value="Mitochondrial import inner membrane translocase subunit tim13 like domains"/>
    <property type="match status" value="1"/>
</dbReference>
<sequence>MSFLFGGAPKMSSEQKIAAAETEVEMISDMFNRLTESCTKKCIPNDYREGDLNKGESVCLDRCVSKFFEVNIKVSEKMQGEAANRQGGMGMGIWYRLSHTMPPSSPTQTGGPATPAATAAREPTKIVPKESPLVQTTGPDGQSPPPRPGHQKLVFTDPVAFRYLEEDPATIVLHRRMTLSGYEVYIVEQWACTRIHPTFIITTYTGDPSHKVAVGVLSVPTDESTWSPRLRLYFNAVVQCQAQKRDTPLGTLMVTDLSIFPCALALIPVPDGDVLKHKDDFIVNENLKRLGCSGRASLKLQPPSPATEAKFHQLYRTSERVPLYSAVVELVKQCQIALMMFGNLAPEYVDGLLCDMTEAAIADWWTEIGMDLYNIEPSDSMLGPISVSALLGTLIGARNRLHAFGAPVGKDAFDIPNLKRGIGSFQKSQKMKRTRRLDRQTLDRLHRATAKAANAEGWTDAVKSTVAELSGHGGEMVMGMVRGREKGGIADIETLDIDTFARLVKGERAKWLWRGKPRKGAIGESFGGGPGAADMLFTNDEQGGYLWTTRKRHSQEDMTVDRQPSEADRPRKPSESAATFDEKDQNLSSIVRRGVSGKVSDARAGFGRFKDAVGLRSHPSKHPREGQYGYGDSSHLPPIDSDTEPNPPKKPDGDPNPAEQGSIYESEGRALNEDAAAAESVPSMVPPQSPEAKTPAITVEAVPDTADSESARKVPVFQPPSEEEVPDEDSRRRTPSTDVSADRERTPDIGIMLLRRPRSCAQLLGPETRANPERTDDHWPRHLSFSTVEEVVLGWDGVGGSSSSIQERPDAPLEEAIRHEDVLASDARLFSAQIRELSEQTAPWVEQQVTSVDDLNRCLHESYEKINAAYLERLAVFQQLRGKSSDLLTEEHTHLTDYMRRVELMGAKLDYELHVLESKVEDVEAGLGEFERHVADVETRVRLLVRGEREKDKQGSSSSSNGGSWLSWLGKLAGL</sequence>
<dbReference type="AlphaFoldDB" id="A0A2V5I7W5"/>
<comment type="function">
    <text evidence="15">Mitochondrial intermembrane chaperone that participates in the import and insertion of multi-pass transmembrane proteins into the mitochondrial inner membrane. Also required for the transfer of beta-barrel precursors from the TOM complex to the sorting and assembly machinery (SAM complex) of the outer membrane. Acts as a chaperone-like protein that protects the hydrophobic precursors from aggregation and guide them through the mitochondrial intermembrane space.</text>
</comment>
<organism evidence="21 22">
    <name type="scientific">Aspergillus violaceofuscus (strain CBS 115571)</name>
    <dbReference type="NCBI Taxonomy" id="1450538"/>
    <lineage>
        <taxon>Eukaryota</taxon>
        <taxon>Fungi</taxon>
        <taxon>Dikarya</taxon>
        <taxon>Ascomycota</taxon>
        <taxon>Pezizomycotina</taxon>
        <taxon>Eurotiomycetes</taxon>
        <taxon>Eurotiomycetidae</taxon>
        <taxon>Eurotiales</taxon>
        <taxon>Aspergillaceae</taxon>
        <taxon>Aspergillus</taxon>
    </lineage>
</organism>
<evidence type="ECO:0000259" key="19">
    <source>
        <dbReference type="Pfam" id="PF02953"/>
    </source>
</evidence>
<evidence type="ECO:0000256" key="1">
    <source>
        <dbReference type="ARBA" id="ARBA00004137"/>
    </source>
</evidence>
<evidence type="ECO:0000256" key="17">
    <source>
        <dbReference type="ARBA" id="ARBA00067220"/>
    </source>
</evidence>
<evidence type="ECO:0000313" key="22">
    <source>
        <dbReference type="Proteomes" id="UP000249829"/>
    </source>
</evidence>
<keyword evidence="6" id="KW-0479">Metal-binding</keyword>
<keyword evidence="13" id="KW-1015">Disulfide bond</keyword>
<dbReference type="InterPro" id="IPR038919">
    <property type="entry name" value="STB2/STB2"/>
</dbReference>
<keyword evidence="5" id="KW-0813">Transport</keyword>
<dbReference type="InterPro" id="IPR004217">
    <property type="entry name" value="Tim10-like"/>
</dbReference>
<evidence type="ECO:0000256" key="11">
    <source>
        <dbReference type="ARBA" id="ARBA00023128"/>
    </source>
</evidence>
<evidence type="ECO:0000256" key="13">
    <source>
        <dbReference type="ARBA" id="ARBA00023157"/>
    </source>
</evidence>
<dbReference type="GO" id="GO:0045039">
    <property type="term" value="P:protein insertion into mitochondrial inner membrane"/>
    <property type="evidence" value="ECO:0007669"/>
    <property type="project" value="UniProtKB-ARBA"/>
</dbReference>
<dbReference type="PANTHER" id="PTHR31011">
    <property type="entry name" value="PROTEIN STB2-RELATED"/>
    <property type="match status" value="1"/>
</dbReference>
<keyword evidence="7" id="KW-0999">Mitochondrion inner membrane</keyword>
<keyword evidence="14" id="KW-0143">Chaperone</keyword>
<name>A0A2V5I7W5_ASPV1</name>
<dbReference type="OMA" id="AKFYQLY"/>
<comment type="similarity">
    <text evidence="2">Belongs to the small Tim family.</text>
</comment>
<evidence type="ECO:0000256" key="9">
    <source>
        <dbReference type="ARBA" id="ARBA00022927"/>
    </source>
</evidence>
<evidence type="ECO:0000256" key="14">
    <source>
        <dbReference type="ARBA" id="ARBA00023186"/>
    </source>
</evidence>
<feature type="region of interest" description="Disordered" evidence="18">
    <location>
        <begin position="95"/>
        <end position="151"/>
    </location>
</feature>
<dbReference type="GO" id="GO:0070822">
    <property type="term" value="C:Sin3-type complex"/>
    <property type="evidence" value="ECO:0007669"/>
    <property type="project" value="TreeGrafter"/>
</dbReference>
<evidence type="ECO:0000256" key="18">
    <source>
        <dbReference type="SAM" id="MobiDB-lite"/>
    </source>
</evidence>
<gene>
    <name evidence="21" type="ORF">BO99DRAFT_438909</name>
</gene>
<feature type="compositionally biased region" description="Low complexity" evidence="18">
    <location>
        <begin position="100"/>
        <end position="120"/>
    </location>
</feature>
<dbReference type="EMBL" id="KZ825101">
    <property type="protein sequence ID" value="PYI24620.1"/>
    <property type="molecule type" value="Genomic_DNA"/>
</dbReference>
<dbReference type="PANTHER" id="PTHR31011:SF2">
    <property type="entry name" value="PROTEIN STB2-RELATED"/>
    <property type="match status" value="1"/>
</dbReference>
<dbReference type="Pfam" id="PF02953">
    <property type="entry name" value="zf-Tim10_DDP"/>
    <property type="match status" value="1"/>
</dbReference>
<evidence type="ECO:0000313" key="21">
    <source>
        <dbReference type="EMBL" id="PYI24620.1"/>
    </source>
</evidence>
<evidence type="ECO:0000256" key="15">
    <source>
        <dbReference type="ARBA" id="ARBA00055537"/>
    </source>
</evidence>
<dbReference type="Pfam" id="PF25995">
    <property type="entry name" value="STB6_N"/>
    <property type="match status" value="1"/>
</dbReference>
<dbReference type="Proteomes" id="UP000249829">
    <property type="component" value="Unassembled WGS sequence"/>
</dbReference>
<evidence type="ECO:0000256" key="12">
    <source>
        <dbReference type="ARBA" id="ARBA00023136"/>
    </source>
</evidence>
<evidence type="ECO:0000256" key="7">
    <source>
        <dbReference type="ARBA" id="ARBA00022792"/>
    </source>
</evidence>
<feature type="domain" description="STB6-like N-terminal" evidence="20">
    <location>
        <begin position="151"/>
        <end position="290"/>
    </location>
</feature>
<dbReference type="InterPro" id="IPR035427">
    <property type="entry name" value="Tim10-like_dom_sf"/>
</dbReference>
<dbReference type="STRING" id="1450538.A0A2V5I7W5"/>
<keyword evidence="8" id="KW-0862">Zinc</keyword>
<feature type="domain" description="Tim10-like" evidence="19">
    <location>
        <begin position="17"/>
        <end position="79"/>
    </location>
</feature>
<dbReference type="SUPFAM" id="SSF144122">
    <property type="entry name" value="Tim10-like"/>
    <property type="match status" value="1"/>
</dbReference>
<accession>A0A2V5I7W5</accession>
<keyword evidence="10" id="KW-0811">Translocation</keyword>
<keyword evidence="22" id="KW-1185">Reference proteome</keyword>
<feature type="compositionally biased region" description="Basic and acidic residues" evidence="18">
    <location>
        <begin position="554"/>
        <end position="585"/>
    </location>
</feature>
<evidence type="ECO:0000256" key="6">
    <source>
        <dbReference type="ARBA" id="ARBA00022723"/>
    </source>
</evidence>
<feature type="region of interest" description="Disordered" evidence="18">
    <location>
        <begin position="549"/>
        <end position="585"/>
    </location>
</feature>
<comment type="subcellular location">
    <subcellularLocation>
        <location evidence="1">Mitochondrion inner membrane</location>
        <topology evidence="1">Peripheral membrane protein</topology>
        <orientation evidence="1">Intermembrane side</orientation>
    </subcellularLocation>
</comment>
<dbReference type="GO" id="GO:0046872">
    <property type="term" value="F:metal ion binding"/>
    <property type="evidence" value="ECO:0007669"/>
    <property type="project" value="UniProtKB-KW"/>
</dbReference>
<dbReference type="FunFam" id="1.10.287.810:FF:000002">
    <property type="entry name" value="Mitochondrial import inner membrane translocase subunit tim10"/>
    <property type="match status" value="1"/>
</dbReference>
<evidence type="ECO:0000256" key="16">
    <source>
        <dbReference type="ARBA" id="ARBA00065568"/>
    </source>
</evidence>
<reference evidence="21 22" key="1">
    <citation type="submission" date="2018-02" db="EMBL/GenBank/DDBJ databases">
        <title>The genomes of Aspergillus section Nigri reveals drivers in fungal speciation.</title>
        <authorList>
            <consortium name="DOE Joint Genome Institute"/>
            <person name="Vesth T.C."/>
            <person name="Nybo J."/>
            <person name="Theobald S."/>
            <person name="Brandl J."/>
            <person name="Frisvad J.C."/>
            <person name="Nielsen K.F."/>
            <person name="Lyhne E.K."/>
            <person name="Kogle M.E."/>
            <person name="Kuo A."/>
            <person name="Riley R."/>
            <person name="Clum A."/>
            <person name="Nolan M."/>
            <person name="Lipzen A."/>
            <person name="Salamov A."/>
            <person name="Henrissat B."/>
            <person name="Wiebenga A."/>
            <person name="De vries R.P."/>
            <person name="Grigoriev I.V."/>
            <person name="Mortensen U.H."/>
            <person name="Andersen M.R."/>
            <person name="Baker S.E."/>
        </authorList>
    </citation>
    <scope>NUCLEOTIDE SEQUENCE [LARGE SCALE GENOMIC DNA]</scope>
    <source>
        <strain evidence="21 22">CBS 115571</strain>
    </source>
</reference>
<keyword evidence="12" id="KW-0472">Membrane</keyword>
<keyword evidence="9" id="KW-0653">Protein transport</keyword>
<dbReference type="InterPro" id="IPR059025">
    <property type="entry name" value="STB6_N"/>
</dbReference>
<evidence type="ECO:0000256" key="3">
    <source>
        <dbReference type="ARBA" id="ARBA00020190"/>
    </source>
</evidence>
<evidence type="ECO:0000259" key="20">
    <source>
        <dbReference type="Pfam" id="PF25995"/>
    </source>
</evidence>
<evidence type="ECO:0000256" key="2">
    <source>
        <dbReference type="ARBA" id="ARBA00006720"/>
    </source>
</evidence>
<feature type="region of interest" description="Disordered" evidence="18">
    <location>
        <begin position="613"/>
        <end position="744"/>
    </location>
</feature>
<proteinExistence type="inferred from homology"/>
<protein>
    <recommendedName>
        <fullName evidence="4">Mitochondrial import inner membrane translocase subunit TIM10</fullName>
    </recommendedName>
    <alternativeName>
        <fullName evidence="3 17">mitochondrial import inner membrane translocase subunit Tim10</fullName>
    </alternativeName>
</protein>
<keyword evidence="11" id="KW-0496">Mitochondrion</keyword>
<comment type="subunit">
    <text evidence="16">Heterohexamer; composed of 3 copies of TIM9 and 3 copies of TIM10, named soluble 70 kDa complex. Associates directly with the TIM22 complex, whose core is composed of TIM22 and TIM54. Interacts with the transmembrane regions of multi-pass transmembrane proteins in transit.</text>
</comment>
<dbReference type="GO" id="GO:0015031">
    <property type="term" value="P:protein transport"/>
    <property type="evidence" value="ECO:0007669"/>
    <property type="project" value="UniProtKB-KW"/>
</dbReference>
<evidence type="ECO:0000256" key="8">
    <source>
        <dbReference type="ARBA" id="ARBA00022833"/>
    </source>
</evidence>
<evidence type="ECO:0000256" key="4">
    <source>
        <dbReference type="ARBA" id="ARBA00020709"/>
    </source>
</evidence>
<evidence type="ECO:0000256" key="5">
    <source>
        <dbReference type="ARBA" id="ARBA00022448"/>
    </source>
</evidence>
<evidence type="ECO:0000256" key="10">
    <source>
        <dbReference type="ARBA" id="ARBA00023010"/>
    </source>
</evidence>